<evidence type="ECO:0000313" key="1">
    <source>
        <dbReference type="EMBL" id="KFN41189.1"/>
    </source>
</evidence>
<protein>
    <recommendedName>
        <fullName evidence="3">N-acetyltransferase domain-containing protein</fullName>
    </recommendedName>
</protein>
<keyword evidence="2" id="KW-1185">Reference proteome</keyword>
<reference evidence="1 2" key="1">
    <citation type="submission" date="2013-09" db="EMBL/GenBank/DDBJ databases">
        <title>Genome sequencing of Arenimonas oryziterrae.</title>
        <authorList>
            <person name="Chen F."/>
            <person name="Wang G."/>
        </authorList>
    </citation>
    <scope>NUCLEOTIDE SEQUENCE [LARGE SCALE GENOMIC DNA]</scope>
    <source>
        <strain evidence="1 2">YC6267</strain>
    </source>
</reference>
<dbReference type="PATRIC" id="fig|1121015.4.peg.2623"/>
<dbReference type="AlphaFoldDB" id="A0A091AQ98"/>
<evidence type="ECO:0008006" key="3">
    <source>
        <dbReference type="Google" id="ProtNLM"/>
    </source>
</evidence>
<sequence length="113" mass="12418">MSQLPSRICVLSLRQAWPWRWEMALLEIGCCNGWRLPDTAELAKHANAIGLALRSQEAKAALAFEGYTLVGACWRPLGTGLVVQGDLPAFGPYVMPRQRQQGLDSRLLEAIAA</sequence>
<gene>
    <name evidence="1" type="ORF">N789_04700</name>
</gene>
<proteinExistence type="predicted"/>
<dbReference type="STRING" id="1121015.GCA_000420545_00213"/>
<dbReference type="RefSeq" id="WP_022967886.1">
    <property type="nucleotide sequence ID" value="NZ_ATVD01000001.1"/>
</dbReference>
<accession>A0A091AQ98</accession>
<organism evidence="1 2">
    <name type="scientific">Arenimonas oryziterrae DSM 21050 = YC6267</name>
    <dbReference type="NCBI Taxonomy" id="1121015"/>
    <lineage>
        <taxon>Bacteria</taxon>
        <taxon>Pseudomonadati</taxon>
        <taxon>Pseudomonadota</taxon>
        <taxon>Gammaproteobacteria</taxon>
        <taxon>Lysobacterales</taxon>
        <taxon>Lysobacteraceae</taxon>
        <taxon>Arenimonas</taxon>
    </lineage>
</organism>
<dbReference type="EMBL" id="AVCI01000045">
    <property type="protein sequence ID" value="KFN41189.1"/>
    <property type="molecule type" value="Genomic_DNA"/>
</dbReference>
<comment type="caution">
    <text evidence="1">The sequence shown here is derived from an EMBL/GenBank/DDBJ whole genome shotgun (WGS) entry which is preliminary data.</text>
</comment>
<evidence type="ECO:0000313" key="2">
    <source>
        <dbReference type="Proteomes" id="UP000029385"/>
    </source>
</evidence>
<name>A0A091AQ98_9GAMM</name>
<dbReference type="Proteomes" id="UP000029385">
    <property type="component" value="Unassembled WGS sequence"/>
</dbReference>